<evidence type="ECO:0000259" key="8">
    <source>
        <dbReference type="Pfam" id="PF01694"/>
    </source>
</evidence>
<comment type="caution">
    <text evidence="9">The sequence shown here is derived from an EMBL/GenBank/DDBJ whole genome shotgun (WGS) entry which is preliminary data.</text>
</comment>
<name>A0ABQ2N9K7_9ACTN</name>
<feature type="transmembrane region" description="Helical" evidence="7">
    <location>
        <begin position="256"/>
        <end position="273"/>
    </location>
</feature>
<dbReference type="InterPro" id="IPR050925">
    <property type="entry name" value="Rhomboid_protease_S54"/>
</dbReference>
<keyword evidence="6 7" id="KW-0472">Membrane</keyword>
<feature type="domain" description="Peptidase S54 rhomboid" evidence="8">
    <location>
        <begin position="138"/>
        <end position="268"/>
    </location>
</feature>
<feature type="transmembrane region" description="Helical" evidence="7">
    <location>
        <begin position="75"/>
        <end position="95"/>
    </location>
</feature>
<feature type="transmembrane region" description="Helical" evidence="7">
    <location>
        <begin position="139"/>
        <end position="167"/>
    </location>
</feature>
<dbReference type="Gene3D" id="1.20.1540.10">
    <property type="entry name" value="Rhomboid-like"/>
    <property type="match status" value="1"/>
</dbReference>
<dbReference type="InterPro" id="IPR022764">
    <property type="entry name" value="Peptidase_S54_rhomboid_dom"/>
</dbReference>
<feature type="transmembrane region" description="Helical" evidence="7">
    <location>
        <begin position="179"/>
        <end position="198"/>
    </location>
</feature>
<evidence type="ECO:0000313" key="9">
    <source>
        <dbReference type="EMBL" id="GGO88352.1"/>
    </source>
</evidence>
<evidence type="ECO:0000256" key="4">
    <source>
        <dbReference type="ARBA" id="ARBA00022801"/>
    </source>
</evidence>
<proteinExistence type="inferred from homology"/>
<sequence>MSDSAPPAPQCYRHTGRETHISCQRCGRPICPDCMRDAAVGFQCPECVKSGARQTRSGRTAYGGVRASNPALTSIVLIAINAAVWLLVVATGGAASRWVDILALRSQGICARGQYAWPDASQAACRGLGDWLPGVADGAWWQLVTSMFTHVEVMHIGFNMLALWVLGPQLEMVLGRARFLALYLLSGLAGSAAVFWLAPTYASTLGASGAIFGLMAALLVVAVKLRGDAQTILVWIGINAAYTVFARGTVSWQGHLGGFLGGLLLMGLLAFAPRERRNVWQGAGLAAYVMVLVALFALRAAALA</sequence>
<evidence type="ECO:0000313" key="10">
    <source>
        <dbReference type="Proteomes" id="UP000655410"/>
    </source>
</evidence>
<keyword evidence="5 7" id="KW-1133">Transmembrane helix</keyword>
<dbReference type="EMBL" id="BMNI01000003">
    <property type="protein sequence ID" value="GGO88352.1"/>
    <property type="molecule type" value="Genomic_DNA"/>
</dbReference>
<dbReference type="PANTHER" id="PTHR43731">
    <property type="entry name" value="RHOMBOID PROTEASE"/>
    <property type="match status" value="1"/>
</dbReference>
<feature type="transmembrane region" description="Helical" evidence="7">
    <location>
        <begin position="204"/>
        <end position="225"/>
    </location>
</feature>
<reference evidence="10" key="1">
    <citation type="journal article" date="2019" name="Int. J. Syst. Evol. Microbiol.">
        <title>The Global Catalogue of Microorganisms (GCM) 10K type strain sequencing project: providing services to taxonomists for standard genome sequencing and annotation.</title>
        <authorList>
            <consortium name="The Broad Institute Genomics Platform"/>
            <consortium name="The Broad Institute Genome Sequencing Center for Infectious Disease"/>
            <person name="Wu L."/>
            <person name="Ma J."/>
        </authorList>
    </citation>
    <scope>NUCLEOTIDE SEQUENCE [LARGE SCALE GENOMIC DNA]</scope>
    <source>
        <strain evidence="10">CGMCC 4.7371</strain>
    </source>
</reference>
<dbReference type="SUPFAM" id="SSF144091">
    <property type="entry name" value="Rhomboid-like"/>
    <property type="match status" value="1"/>
</dbReference>
<dbReference type="PANTHER" id="PTHR43731:SF14">
    <property type="entry name" value="PRESENILIN-ASSOCIATED RHOMBOID-LIKE PROTEIN, MITOCHONDRIAL"/>
    <property type="match status" value="1"/>
</dbReference>
<evidence type="ECO:0000256" key="5">
    <source>
        <dbReference type="ARBA" id="ARBA00022989"/>
    </source>
</evidence>
<comment type="subcellular location">
    <subcellularLocation>
        <location evidence="1">Membrane</location>
        <topology evidence="1">Multi-pass membrane protein</topology>
    </subcellularLocation>
</comment>
<dbReference type="Proteomes" id="UP000655410">
    <property type="component" value="Unassembled WGS sequence"/>
</dbReference>
<organism evidence="9 10">
    <name type="scientific">Nocardioides phosphati</name>
    <dbReference type="NCBI Taxonomy" id="1867775"/>
    <lineage>
        <taxon>Bacteria</taxon>
        <taxon>Bacillati</taxon>
        <taxon>Actinomycetota</taxon>
        <taxon>Actinomycetes</taxon>
        <taxon>Propionibacteriales</taxon>
        <taxon>Nocardioidaceae</taxon>
        <taxon>Nocardioides</taxon>
    </lineage>
</organism>
<comment type="similarity">
    <text evidence="2">Belongs to the peptidase S54 family.</text>
</comment>
<protein>
    <submittedName>
        <fullName evidence="9">Rhomboid family intramembrane serine protease</fullName>
    </submittedName>
</protein>
<evidence type="ECO:0000256" key="7">
    <source>
        <dbReference type="SAM" id="Phobius"/>
    </source>
</evidence>
<keyword evidence="3 7" id="KW-0812">Transmembrane</keyword>
<dbReference type="InterPro" id="IPR035952">
    <property type="entry name" value="Rhomboid-like_sf"/>
</dbReference>
<feature type="transmembrane region" description="Helical" evidence="7">
    <location>
        <begin position="285"/>
        <end position="302"/>
    </location>
</feature>
<dbReference type="GO" id="GO:0006508">
    <property type="term" value="P:proteolysis"/>
    <property type="evidence" value="ECO:0007669"/>
    <property type="project" value="UniProtKB-KW"/>
</dbReference>
<evidence type="ECO:0000256" key="6">
    <source>
        <dbReference type="ARBA" id="ARBA00023136"/>
    </source>
</evidence>
<dbReference type="Pfam" id="PF01694">
    <property type="entry name" value="Rhomboid"/>
    <property type="match status" value="1"/>
</dbReference>
<accession>A0ABQ2N9K7</accession>
<keyword evidence="9" id="KW-0645">Protease</keyword>
<dbReference type="GO" id="GO:0008233">
    <property type="term" value="F:peptidase activity"/>
    <property type="evidence" value="ECO:0007669"/>
    <property type="project" value="UniProtKB-KW"/>
</dbReference>
<evidence type="ECO:0000256" key="2">
    <source>
        <dbReference type="ARBA" id="ARBA00009045"/>
    </source>
</evidence>
<evidence type="ECO:0000256" key="1">
    <source>
        <dbReference type="ARBA" id="ARBA00004141"/>
    </source>
</evidence>
<gene>
    <name evidence="9" type="ORF">GCM10011584_15120</name>
</gene>
<keyword evidence="10" id="KW-1185">Reference proteome</keyword>
<feature type="transmembrane region" description="Helical" evidence="7">
    <location>
        <begin position="232"/>
        <end position="250"/>
    </location>
</feature>
<evidence type="ECO:0000256" key="3">
    <source>
        <dbReference type="ARBA" id="ARBA00022692"/>
    </source>
</evidence>
<keyword evidence="4" id="KW-0378">Hydrolase</keyword>